<dbReference type="Gene3D" id="1.10.520.40">
    <property type="entry name" value="CRISPR-associated protein Cse2"/>
    <property type="match status" value="1"/>
</dbReference>
<evidence type="ECO:0008006" key="3">
    <source>
        <dbReference type="Google" id="ProtNLM"/>
    </source>
</evidence>
<gene>
    <name evidence="1" type="ORF">Q4521_09795</name>
</gene>
<sequence length="137" mass="15712">MYEKIYEAYRRLSKGDQAELKRASLKNIGDIPAYFKVIKMTGCKDTEQTQRVIFLLVHTDVAEEEGVGVGVALLEAGVNLRNVQQIVRSGDNSIDYLKRQIVRCKNININSIGRIAQYWGDHARRELLKEFILNQKD</sequence>
<name>A0AAW7X7D7_9GAMM</name>
<accession>A0AAW7X7D7</accession>
<dbReference type="Proteomes" id="UP001169760">
    <property type="component" value="Unassembled WGS sequence"/>
</dbReference>
<dbReference type="InterPro" id="IPR038287">
    <property type="entry name" value="Cse2_sf"/>
</dbReference>
<evidence type="ECO:0000313" key="2">
    <source>
        <dbReference type="Proteomes" id="UP001169760"/>
    </source>
</evidence>
<organism evidence="1 2">
    <name type="scientific">Saccharophagus degradans</name>
    <dbReference type="NCBI Taxonomy" id="86304"/>
    <lineage>
        <taxon>Bacteria</taxon>
        <taxon>Pseudomonadati</taxon>
        <taxon>Pseudomonadota</taxon>
        <taxon>Gammaproteobacteria</taxon>
        <taxon>Cellvibrionales</taxon>
        <taxon>Cellvibrionaceae</taxon>
        <taxon>Saccharophagus</taxon>
    </lineage>
</organism>
<reference evidence="1" key="1">
    <citation type="submission" date="2023-07" db="EMBL/GenBank/DDBJ databases">
        <title>Genome content predicts the carbon catabolic preferences of heterotrophic bacteria.</title>
        <authorList>
            <person name="Gralka M."/>
        </authorList>
    </citation>
    <scope>NUCLEOTIDE SEQUENCE</scope>
    <source>
        <strain evidence="1">I3M17_2</strain>
    </source>
</reference>
<protein>
    <recommendedName>
        <fullName evidence="3">CRISPR type III-B/RAMP module-associated protein Cmr5</fullName>
    </recommendedName>
</protein>
<proteinExistence type="predicted"/>
<dbReference type="AlphaFoldDB" id="A0AAW7X7D7"/>
<dbReference type="RefSeq" id="WP_303492665.1">
    <property type="nucleotide sequence ID" value="NZ_JAUOPB010000006.1"/>
</dbReference>
<comment type="caution">
    <text evidence="1">The sequence shown here is derived from an EMBL/GenBank/DDBJ whole genome shotgun (WGS) entry which is preliminary data.</text>
</comment>
<evidence type="ECO:0000313" key="1">
    <source>
        <dbReference type="EMBL" id="MDO6422767.1"/>
    </source>
</evidence>
<dbReference type="EMBL" id="JAUOPB010000006">
    <property type="protein sequence ID" value="MDO6422767.1"/>
    <property type="molecule type" value="Genomic_DNA"/>
</dbReference>